<keyword evidence="1" id="KW-0812">Transmembrane</keyword>
<evidence type="ECO:0000256" key="1">
    <source>
        <dbReference type="SAM" id="Phobius"/>
    </source>
</evidence>
<reference evidence="2 3" key="1">
    <citation type="submission" date="2017-10" db="EMBL/GenBank/DDBJ databases">
        <title>The draft genome sequence of Lewinella nigricans NBRC 102662.</title>
        <authorList>
            <person name="Wang K."/>
        </authorList>
    </citation>
    <scope>NUCLEOTIDE SEQUENCE [LARGE SCALE GENOMIC DNA]</scope>
    <source>
        <strain evidence="2 3">NBRC 102662</strain>
    </source>
</reference>
<accession>A0A2D0N808</accession>
<feature type="transmembrane region" description="Helical" evidence="1">
    <location>
        <begin position="7"/>
        <end position="25"/>
    </location>
</feature>
<dbReference type="AlphaFoldDB" id="A0A2D0N808"/>
<organism evidence="2 3">
    <name type="scientific">Flavilitoribacter nigricans (strain ATCC 23147 / DSM 23189 / NBRC 102662 / NCIMB 1420 / SS-2)</name>
    <name type="common">Lewinella nigricans</name>
    <dbReference type="NCBI Taxonomy" id="1122177"/>
    <lineage>
        <taxon>Bacteria</taxon>
        <taxon>Pseudomonadati</taxon>
        <taxon>Bacteroidota</taxon>
        <taxon>Saprospiria</taxon>
        <taxon>Saprospirales</taxon>
        <taxon>Lewinellaceae</taxon>
        <taxon>Flavilitoribacter</taxon>
    </lineage>
</organism>
<keyword evidence="3" id="KW-1185">Reference proteome</keyword>
<dbReference type="Proteomes" id="UP000223913">
    <property type="component" value="Unassembled WGS sequence"/>
</dbReference>
<keyword evidence="1" id="KW-1133">Transmembrane helix</keyword>
<sequence>MIVWKGLGFLSLVIPFGTALIFQLIFGSTPIASGFGYILGGAAVWYLGTKWNAAPGRVMTDNQTGEQIEFKNDHTLFWIKMQYWGFVSAALGIFAFFA</sequence>
<protein>
    <submittedName>
        <fullName evidence="2">Uncharacterized protein</fullName>
    </submittedName>
</protein>
<keyword evidence="1" id="KW-0472">Membrane</keyword>
<evidence type="ECO:0000313" key="3">
    <source>
        <dbReference type="Proteomes" id="UP000223913"/>
    </source>
</evidence>
<comment type="caution">
    <text evidence="2">The sequence shown here is derived from an EMBL/GenBank/DDBJ whole genome shotgun (WGS) entry which is preliminary data.</text>
</comment>
<dbReference type="RefSeq" id="WP_099152305.1">
    <property type="nucleotide sequence ID" value="NZ_PDUD01000026.1"/>
</dbReference>
<dbReference type="OrthoDB" id="769710at2"/>
<feature type="transmembrane region" description="Helical" evidence="1">
    <location>
        <begin position="77"/>
        <end position="97"/>
    </location>
</feature>
<gene>
    <name evidence="2" type="ORF">CRP01_22210</name>
</gene>
<feature type="transmembrane region" description="Helical" evidence="1">
    <location>
        <begin position="31"/>
        <end position="49"/>
    </location>
</feature>
<evidence type="ECO:0000313" key="2">
    <source>
        <dbReference type="EMBL" id="PHN04279.1"/>
    </source>
</evidence>
<dbReference type="EMBL" id="PDUD01000026">
    <property type="protein sequence ID" value="PHN04279.1"/>
    <property type="molecule type" value="Genomic_DNA"/>
</dbReference>
<name>A0A2D0N808_FLAN2</name>
<proteinExistence type="predicted"/>